<dbReference type="InterPro" id="IPR012184">
    <property type="entry name" value="Bifunc_Mopterin-bd"/>
</dbReference>
<protein>
    <submittedName>
        <fullName evidence="3">Molybdopterin molybdochelatase /molybdenum cofactor cytidylyltransferase</fullName>
    </submittedName>
</protein>
<comment type="caution">
    <text evidence="3">The sequence shown here is derived from an EMBL/GenBank/DDBJ whole genome shotgun (WGS) entry which is preliminary data.</text>
</comment>
<name>A0A3N1MD14_9PROT</name>
<dbReference type="Proteomes" id="UP000278222">
    <property type="component" value="Unassembled WGS sequence"/>
</dbReference>
<dbReference type="PIRSF" id="PIRSF036626">
    <property type="entry name" value="MPTBd_MobAlike"/>
    <property type="match status" value="1"/>
</dbReference>
<sequence length="542" mass="55772">MRFGPFPVADAVGAILAHSRKAGARTLKKGRVLTEADVADLAAAGVEQVIAARLDPDDVPENEAARRIAERVAGGGLSASAPFTGRVNLFAEEPGLTAVDPVRLDALNLVDEAITVATLPPFTAVETGQMVATIKIIPFAAPGPALEDVLAAAGEALVRLAPYRPLAAILIQTRLPGMKESILDKTVAVTRARLSSVGGRLADQWRTAHEADAVADAVARARDAGADLILVAGASAIVDRRDVLPAGIEQAGGVVEHFGMPVDPGNLLLLARIGAVPVLGLPGCARSPKLNGFDWVLQRLAAGIPVDRRAIMAMGSGGLLAEIPTRPQPRAEDGTPAAPRAPRIAALVLAAGRSTRMGAANKMVVPVDGRPMVAHAVEAALASKARPVVVVTGHDPDAVRQALAGQPVAFAHNPDFAHGLATSLKAGLAALPKDIDGALVCLADMPLVPPAVLDRLVAAWNPVEGRAICVPTVAGRRGNPILWSRRFFAEMLAIEGDVGARGLLAAHADQVVEVETGEAGILVDVDTPDALAQLANGRTAAA</sequence>
<dbReference type="EMBL" id="RJKX01000011">
    <property type="protein sequence ID" value="ROQ00975.1"/>
    <property type="molecule type" value="Genomic_DNA"/>
</dbReference>
<dbReference type="InterPro" id="IPR025877">
    <property type="entry name" value="MobA-like_NTP_Trfase"/>
</dbReference>
<dbReference type="InterPro" id="IPR036425">
    <property type="entry name" value="MoaB/Mog-like_dom_sf"/>
</dbReference>
<evidence type="ECO:0000259" key="2">
    <source>
        <dbReference type="SMART" id="SM00852"/>
    </source>
</evidence>
<keyword evidence="1" id="KW-0460">Magnesium</keyword>
<organism evidence="3 4">
    <name type="scientific">Stella humosa</name>
    <dbReference type="NCBI Taxonomy" id="94"/>
    <lineage>
        <taxon>Bacteria</taxon>
        <taxon>Pseudomonadati</taxon>
        <taxon>Pseudomonadota</taxon>
        <taxon>Alphaproteobacteria</taxon>
        <taxon>Rhodospirillales</taxon>
        <taxon>Stellaceae</taxon>
        <taxon>Stella</taxon>
    </lineage>
</organism>
<dbReference type="InterPro" id="IPR001453">
    <property type="entry name" value="MoaB/Mog_dom"/>
</dbReference>
<keyword evidence="3" id="KW-0548">Nucleotidyltransferase</keyword>
<dbReference type="SUPFAM" id="SSF53448">
    <property type="entry name" value="Nucleotide-diphospho-sugar transferases"/>
    <property type="match status" value="1"/>
</dbReference>
<reference evidence="3 4" key="1">
    <citation type="submission" date="2018-11" db="EMBL/GenBank/DDBJ databases">
        <title>Genomic Encyclopedia of Type Strains, Phase IV (KMG-IV): sequencing the most valuable type-strain genomes for metagenomic binning, comparative biology and taxonomic classification.</title>
        <authorList>
            <person name="Goeker M."/>
        </authorList>
    </citation>
    <scope>NUCLEOTIDE SEQUENCE [LARGE SCALE GENOMIC DNA]</scope>
    <source>
        <strain evidence="3 4">DSM 5900</strain>
    </source>
</reference>
<accession>A0A3N1MD14</accession>
<dbReference type="InterPro" id="IPR029044">
    <property type="entry name" value="Nucleotide-diphossugar_trans"/>
</dbReference>
<keyword evidence="3" id="KW-0808">Transferase</keyword>
<dbReference type="OrthoDB" id="9779263at2"/>
<gene>
    <name evidence="3" type="ORF">EDC65_0145</name>
</gene>
<dbReference type="Pfam" id="PF12804">
    <property type="entry name" value="NTP_transf_3"/>
    <property type="match status" value="1"/>
</dbReference>
<dbReference type="Gene3D" id="3.40.980.10">
    <property type="entry name" value="MoaB/Mog-like domain"/>
    <property type="match status" value="1"/>
</dbReference>
<dbReference type="PANTHER" id="PTHR43777">
    <property type="entry name" value="MOLYBDENUM COFACTOR CYTIDYLYLTRANSFERASE"/>
    <property type="match status" value="1"/>
</dbReference>
<dbReference type="PANTHER" id="PTHR43777:SF1">
    <property type="entry name" value="MOLYBDENUM COFACTOR CYTIDYLYLTRANSFERASE"/>
    <property type="match status" value="1"/>
</dbReference>
<keyword evidence="4" id="KW-1185">Reference proteome</keyword>
<dbReference type="CDD" id="cd04182">
    <property type="entry name" value="GT_2_like_f"/>
    <property type="match status" value="1"/>
</dbReference>
<evidence type="ECO:0000313" key="4">
    <source>
        <dbReference type="Proteomes" id="UP000278222"/>
    </source>
</evidence>
<evidence type="ECO:0000256" key="1">
    <source>
        <dbReference type="ARBA" id="ARBA00022842"/>
    </source>
</evidence>
<dbReference type="SUPFAM" id="SSF53218">
    <property type="entry name" value="Molybdenum cofactor biosynthesis proteins"/>
    <property type="match status" value="1"/>
</dbReference>
<evidence type="ECO:0000313" key="3">
    <source>
        <dbReference type="EMBL" id="ROQ00975.1"/>
    </source>
</evidence>
<dbReference type="GO" id="GO:0016779">
    <property type="term" value="F:nucleotidyltransferase activity"/>
    <property type="evidence" value="ECO:0007669"/>
    <property type="project" value="UniProtKB-KW"/>
</dbReference>
<dbReference type="AlphaFoldDB" id="A0A3N1MD14"/>
<proteinExistence type="predicted"/>
<dbReference type="SMART" id="SM00852">
    <property type="entry name" value="MoCF_biosynth"/>
    <property type="match status" value="1"/>
</dbReference>
<dbReference type="RefSeq" id="WP_123687781.1">
    <property type="nucleotide sequence ID" value="NZ_AP019700.1"/>
</dbReference>
<dbReference type="CDD" id="cd03522">
    <property type="entry name" value="MoeA_like"/>
    <property type="match status" value="1"/>
</dbReference>
<feature type="domain" description="MoaB/Mog" evidence="2">
    <location>
        <begin position="167"/>
        <end position="302"/>
    </location>
</feature>
<dbReference type="Gene3D" id="3.90.550.10">
    <property type="entry name" value="Spore Coat Polysaccharide Biosynthesis Protein SpsA, Chain A"/>
    <property type="match status" value="1"/>
</dbReference>